<organism evidence="2 3">
    <name type="scientific">Thamnidium elegans</name>
    <dbReference type="NCBI Taxonomy" id="101142"/>
    <lineage>
        <taxon>Eukaryota</taxon>
        <taxon>Fungi</taxon>
        <taxon>Fungi incertae sedis</taxon>
        <taxon>Mucoromycota</taxon>
        <taxon>Mucoromycotina</taxon>
        <taxon>Mucoromycetes</taxon>
        <taxon>Mucorales</taxon>
        <taxon>Mucorineae</taxon>
        <taxon>Mucoraceae</taxon>
        <taxon>Thamnidium</taxon>
    </lineage>
</organism>
<feature type="region of interest" description="Disordered" evidence="1">
    <location>
        <begin position="1"/>
        <end position="73"/>
    </location>
</feature>
<evidence type="ECO:0000256" key="1">
    <source>
        <dbReference type="SAM" id="MobiDB-lite"/>
    </source>
</evidence>
<accession>A0A8H7SUU3</accession>
<feature type="compositionally biased region" description="Basic residues" evidence="1">
    <location>
        <begin position="57"/>
        <end position="71"/>
    </location>
</feature>
<gene>
    <name evidence="2" type="ORF">INT48_000533</name>
</gene>
<evidence type="ECO:0000313" key="3">
    <source>
        <dbReference type="Proteomes" id="UP000613177"/>
    </source>
</evidence>
<name>A0A8H7SUU3_9FUNG</name>
<dbReference type="AlphaFoldDB" id="A0A8H7SUU3"/>
<comment type="caution">
    <text evidence="2">The sequence shown here is derived from an EMBL/GenBank/DDBJ whole genome shotgun (WGS) entry which is preliminary data.</text>
</comment>
<reference evidence="2" key="1">
    <citation type="submission" date="2021-01" db="EMBL/GenBank/DDBJ databases">
        <title>Metabolic potential, ecology and presence of endohyphal bacteria is reflected in genomic diversity of Mucoromycotina.</title>
        <authorList>
            <person name="Muszewska A."/>
            <person name="Okrasinska A."/>
            <person name="Steczkiewicz K."/>
            <person name="Drgas O."/>
            <person name="Orlowska M."/>
            <person name="Perlinska-Lenart U."/>
            <person name="Aleksandrzak-Piekarczyk T."/>
            <person name="Szatraj K."/>
            <person name="Zielenkiewicz U."/>
            <person name="Pilsyk S."/>
            <person name="Malc E."/>
            <person name="Mieczkowski P."/>
            <person name="Kruszewska J.S."/>
            <person name="Biernat P."/>
            <person name="Pawlowska J."/>
        </authorList>
    </citation>
    <scope>NUCLEOTIDE SEQUENCE</scope>
    <source>
        <strain evidence="2">WA0000018081</strain>
    </source>
</reference>
<dbReference type="Proteomes" id="UP000613177">
    <property type="component" value="Unassembled WGS sequence"/>
</dbReference>
<keyword evidence="3" id="KW-1185">Reference proteome</keyword>
<proteinExistence type="predicted"/>
<dbReference type="EMBL" id="JAEPRE010000044">
    <property type="protein sequence ID" value="KAG2234870.1"/>
    <property type="molecule type" value="Genomic_DNA"/>
</dbReference>
<evidence type="ECO:0000313" key="2">
    <source>
        <dbReference type="EMBL" id="KAG2234870.1"/>
    </source>
</evidence>
<protein>
    <submittedName>
        <fullName evidence="2">Uncharacterized protein</fullName>
    </submittedName>
</protein>
<sequence length="188" mass="21787">MQESGLEMGKRPSRQRRHLPSSIAPAAASRNTNNSAKHIPLLGMSFQDEKEEEKEKNRRRIKRATAKKRREPKQQAYDKRKLLIWLTTTVWTEDHQKKPEKLTHPEWGVMKEQDFHPLTLKHQRDLEILHQSGNSIVDFYFWQANLGGYCMANMIQNVVVSSDGAFVLVRRIVEGAPHPGRKKKAKKA</sequence>